<reference evidence="2" key="1">
    <citation type="submission" date="2018-05" db="EMBL/GenBank/DDBJ databases">
        <title>Draft genome of Mucuna pruriens seed.</title>
        <authorList>
            <person name="Nnadi N.E."/>
            <person name="Vos R."/>
            <person name="Hasami M.H."/>
            <person name="Devisetty U.K."/>
            <person name="Aguiy J.C."/>
        </authorList>
    </citation>
    <scope>NUCLEOTIDE SEQUENCE [LARGE SCALE GENOMIC DNA]</scope>
    <source>
        <strain evidence="2">JCA_2017</strain>
    </source>
</reference>
<sequence>MCSLAMMRIQKATSHQEVIAPNEFSTPPPSPIPSINEVSSSEWSLSERPRKMRSIQEIYDETKIMNDLFCLFVDSESLTFDEVIEDKRWKEAKEEEINAIKKNDI</sequence>
<dbReference type="EMBL" id="QJKJ01000872">
    <property type="protein sequence ID" value="RDY10290.1"/>
    <property type="molecule type" value="Genomic_DNA"/>
</dbReference>
<gene>
    <name evidence="2" type="ORF">CR513_05231</name>
</gene>
<evidence type="ECO:0000313" key="2">
    <source>
        <dbReference type="EMBL" id="RDY10290.1"/>
    </source>
</evidence>
<evidence type="ECO:0000256" key="1">
    <source>
        <dbReference type="SAM" id="MobiDB-lite"/>
    </source>
</evidence>
<proteinExistence type="predicted"/>
<keyword evidence="3" id="KW-1185">Reference proteome</keyword>
<protein>
    <submittedName>
        <fullName evidence="2">Uncharacterized protein</fullName>
    </submittedName>
</protein>
<accession>A0A371I5H5</accession>
<feature type="non-terminal residue" evidence="2">
    <location>
        <position position="1"/>
    </location>
</feature>
<evidence type="ECO:0000313" key="3">
    <source>
        <dbReference type="Proteomes" id="UP000257109"/>
    </source>
</evidence>
<dbReference type="AlphaFoldDB" id="A0A371I5H5"/>
<dbReference type="OrthoDB" id="1917367at2759"/>
<feature type="region of interest" description="Disordered" evidence="1">
    <location>
        <begin position="16"/>
        <end position="43"/>
    </location>
</feature>
<comment type="caution">
    <text evidence="2">The sequence shown here is derived from an EMBL/GenBank/DDBJ whole genome shotgun (WGS) entry which is preliminary data.</text>
</comment>
<dbReference type="Proteomes" id="UP000257109">
    <property type="component" value="Unassembled WGS sequence"/>
</dbReference>
<name>A0A371I5H5_MUCPR</name>
<organism evidence="2 3">
    <name type="scientific">Mucuna pruriens</name>
    <name type="common">Velvet bean</name>
    <name type="synonym">Dolichos pruriens</name>
    <dbReference type="NCBI Taxonomy" id="157652"/>
    <lineage>
        <taxon>Eukaryota</taxon>
        <taxon>Viridiplantae</taxon>
        <taxon>Streptophyta</taxon>
        <taxon>Embryophyta</taxon>
        <taxon>Tracheophyta</taxon>
        <taxon>Spermatophyta</taxon>
        <taxon>Magnoliopsida</taxon>
        <taxon>eudicotyledons</taxon>
        <taxon>Gunneridae</taxon>
        <taxon>Pentapetalae</taxon>
        <taxon>rosids</taxon>
        <taxon>fabids</taxon>
        <taxon>Fabales</taxon>
        <taxon>Fabaceae</taxon>
        <taxon>Papilionoideae</taxon>
        <taxon>50 kb inversion clade</taxon>
        <taxon>NPAAA clade</taxon>
        <taxon>indigoferoid/millettioid clade</taxon>
        <taxon>Phaseoleae</taxon>
        <taxon>Mucuna</taxon>
    </lineage>
</organism>